<dbReference type="EMBL" id="LGUE01000004">
    <property type="protein sequence ID" value="KON85097.1"/>
    <property type="molecule type" value="Genomic_DNA"/>
</dbReference>
<organism evidence="1 2">
    <name type="scientific">Rossellomorea marisflavi</name>
    <dbReference type="NCBI Taxonomy" id="189381"/>
    <lineage>
        <taxon>Bacteria</taxon>
        <taxon>Bacillati</taxon>
        <taxon>Bacillota</taxon>
        <taxon>Bacilli</taxon>
        <taxon>Bacillales</taxon>
        <taxon>Bacillaceae</taxon>
        <taxon>Rossellomorea</taxon>
    </lineage>
</organism>
<protein>
    <submittedName>
        <fullName evidence="1">Uncharacterized protein</fullName>
    </submittedName>
</protein>
<keyword evidence="2" id="KW-1185">Reference proteome</keyword>
<dbReference type="Proteomes" id="UP000037405">
    <property type="component" value="Unassembled WGS sequence"/>
</dbReference>
<dbReference type="PATRIC" id="fig|189381.12.peg.2879"/>
<accession>A0A0M0G6E0</accession>
<proteinExistence type="predicted"/>
<name>A0A0M0G6E0_9BACI</name>
<comment type="caution">
    <text evidence="1">The sequence shown here is derived from an EMBL/GenBank/DDBJ whole genome shotgun (WGS) entry which is preliminary data.</text>
</comment>
<evidence type="ECO:0000313" key="2">
    <source>
        <dbReference type="Proteomes" id="UP000037405"/>
    </source>
</evidence>
<dbReference type="STRING" id="189381.GCA_900166615_01113"/>
<dbReference type="OrthoDB" id="2912414at2"/>
<gene>
    <name evidence="1" type="ORF">AF331_14055</name>
</gene>
<dbReference type="AlphaFoldDB" id="A0A0M0G6E0"/>
<reference evidence="2" key="1">
    <citation type="submission" date="2015-07" db="EMBL/GenBank/DDBJ databases">
        <title>Fjat-14235 jcm11544.</title>
        <authorList>
            <person name="Liu B."/>
            <person name="Wang J."/>
            <person name="Zhu Y."/>
            <person name="Liu G."/>
            <person name="Chen Q."/>
            <person name="Chen Z."/>
            <person name="Lan J."/>
            <person name="Che J."/>
            <person name="Ge C."/>
            <person name="Shi H."/>
            <person name="Pan Z."/>
            <person name="Liu X."/>
        </authorList>
    </citation>
    <scope>NUCLEOTIDE SEQUENCE [LARGE SCALE GENOMIC DNA]</scope>
    <source>
        <strain evidence="2">JCM 11544</strain>
    </source>
</reference>
<dbReference type="RefSeq" id="WP_053428698.1">
    <property type="nucleotide sequence ID" value="NZ_LGUE01000004.1"/>
</dbReference>
<evidence type="ECO:0000313" key="1">
    <source>
        <dbReference type="EMBL" id="KON85097.1"/>
    </source>
</evidence>
<sequence length="316" mass="35921">MENQVIRLKDDYMILSNPRDRREVIVLDKKEEKIILKFNLGPQFEKVQLDFEAVLRHFVSLQSLSGSIEGKLAMKLLQTHPRLFDLAGFTSPALKEDYIQYEFGRSIRPESLYETYLGPEGKKTFILWGISETSLTLSRTLSSLGMSVSIMEPSLSEREDIQLQKLLTMHGSSSVEELYGERVQWVTPEDQEGVWIIDNRLLELNLIDADRALGQIASSIAVHYGCYTDEFTVGPLVLKEESYGYTEFRKIHGGTPALPTVPQSMIQAGLIQRILYFIHEDTLKHLAEDVQLPINGAFAFDNDSFNSKLIDIEGGW</sequence>